<comment type="caution">
    <text evidence="1">The sequence shown here is derived from an EMBL/GenBank/DDBJ whole genome shotgun (WGS) entry which is preliminary data.</text>
</comment>
<reference evidence="1" key="1">
    <citation type="submission" date="2019-11" db="EMBL/GenBank/DDBJ databases">
        <title>Microbial mats filling the niche in hypersaline microbial mats.</title>
        <authorList>
            <person name="Wong H.L."/>
            <person name="Macleod F.I."/>
            <person name="White R.A. III"/>
            <person name="Burns B.P."/>
        </authorList>
    </citation>
    <scope>NUCLEOTIDE SEQUENCE</scope>
    <source>
        <strain evidence="1">Rbin_158</strain>
    </source>
</reference>
<dbReference type="Proteomes" id="UP000649604">
    <property type="component" value="Unassembled WGS sequence"/>
</dbReference>
<accession>A0A9D5Q723</accession>
<proteinExistence type="predicted"/>
<dbReference type="SUPFAM" id="SSF52540">
    <property type="entry name" value="P-loop containing nucleoside triphosphate hydrolases"/>
    <property type="match status" value="1"/>
</dbReference>
<gene>
    <name evidence="1" type="ORF">GF339_12770</name>
</gene>
<dbReference type="Gene3D" id="3.40.50.300">
    <property type="entry name" value="P-loop containing nucleotide triphosphate hydrolases"/>
    <property type="match status" value="1"/>
</dbReference>
<dbReference type="Pfam" id="PF13469">
    <property type="entry name" value="Sulfotransfer_3"/>
    <property type="match status" value="1"/>
</dbReference>
<name>A0A9D5Q723_9BACT</name>
<dbReference type="InterPro" id="IPR027417">
    <property type="entry name" value="P-loop_NTPase"/>
</dbReference>
<protein>
    <recommendedName>
        <fullName evidence="3">Sulfotransferase family protein</fullName>
    </recommendedName>
</protein>
<dbReference type="EMBL" id="WJJP01000415">
    <property type="protein sequence ID" value="MBD3325456.1"/>
    <property type="molecule type" value="Genomic_DNA"/>
</dbReference>
<sequence length="264" mass="30777">MRKPFIYIASLRRTGSSLLRFLLTAPTYAIVFGEPRLHRKKVRIGNSDMSLLVPAGVTIRGLKNSVAEHEITGFRSPTESVAYFKKHVVQEVLKVFPQVGIKEIRHRHWQDILQAFPNTRVVLTGRDPRDIYLSLYYKKLHIKGKPVFNKRTLITPQVVAEDLLHEFSYQQQLFNNAECLKVCYEELCSDPQILQQIKQFTENETPDIGVVGQFKERDKQLHGAHVTEKSVYRWKTEENQQLAAEAQHVFDLMPEYCAFWEYTR</sequence>
<evidence type="ECO:0000313" key="1">
    <source>
        <dbReference type="EMBL" id="MBD3325456.1"/>
    </source>
</evidence>
<dbReference type="AlphaFoldDB" id="A0A9D5Q723"/>
<evidence type="ECO:0000313" key="2">
    <source>
        <dbReference type="Proteomes" id="UP000649604"/>
    </source>
</evidence>
<evidence type="ECO:0008006" key="3">
    <source>
        <dbReference type="Google" id="ProtNLM"/>
    </source>
</evidence>
<organism evidence="1 2">
    <name type="scientific">candidate division KSB3 bacterium</name>
    <dbReference type="NCBI Taxonomy" id="2044937"/>
    <lineage>
        <taxon>Bacteria</taxon>
        <taxon>candidate division KSB3</taxon>
    </lineage>
</organism>